<dbReference type="GO" id="GO:0008984">
    <property type="term" value="F:protein-glutamate methylesterase activity"/>
    <property type="evidence" value="ECO:0007669"/>
    <property type="project" value="UniProtKB-EC"/>
</dbReference>
<dbReference type="GO" id="GO:0006935">
    <property type="term" value="P:chemotaxis"/>
    <property type="evidence" value="ECO:0007669"/>
    <property type="project" value="UniProtKB-UniRule"/>
</dbReference>
<evidence type="ECO:0000313" key="6">
    <source>
        <dbReference type="EMBL" id="TJZ90343.1"/>
    </source>
</evidence>
<gene>
    <name evidence="6" type="ORF">FA743_15580</name>
</gene>
<dbReference type="CDD" id="cd16432">
    <property type="entry name" value="CheB_Rec"/>
    <property type="match status" value="1"/>
</dbReference>
<organism evidence="6 7">
    <name type="scientific">Paracoccus gahaiensis</name>
    <dbReference type="NCBI Taxonomy" id="1706839"/>
    <lineage>
        <taxon>Bacteria</taxon>
        <taxon>Pseudomonadati</taxon>
        <taxon>Pseudomonadota</taxon>
        <taxon>Alphaproteobacteria</taxon>
        <taxon>Rhodobacterales</taxon>
        <taxon>Paracoccaceae</taxon>
        <taxon>Paracoccus</taxon>
    </lineage>
</organism>
<comment type="catalytic activity">
    <reaction evidence="3">
        <text>[protein]-L-glutamate 5-O-methyl ester + H2O = L-glutamyl-[protein] + methanol + H(+)</text>
        <dbReference type="Rhea" id="RHEA:23236"/>
        <dbReference type="Rhea" id="RHEA-COMP:10208"/>
        <dbReference type="Rhea" id="RHEA-COMP:10311"/>
        <dbReference type="ChEBI" id="CHEBI:15377"/>
        <dbReference type="ChEBI" id="CHEBI:15378"/>
        <dbReference type="ChEBI" id="CHEBI:17790"/>
        <dbReference type="ChEBI" id="CHEBI:29973"/>
        <dbReference type="ChEBI" id="CHEBI:82795"/>
        <dbReference type="EC" id="3.1.1.61"/>
    </reaction>
</comment>
<protein>
    <recommendedName>
        <fullName evidence="2">protein-glutamate methylesterase</fullName>
        <ecNumber evidence="2">3.1.1.61</ecNumber>
    </recommendedName>
</protein>
<dbReference type="InterPro" id="IPR000673">
    <property type="entry name" value="Sig_transdc_resp-reg_Me-estase"/>
</dbReference>
<dbReference type="PANTHER" id="PTHR42872">
    <property type="entry name" value="PROTEIN-GLUTAMATE METHYLESTERASE/PROTEIN-GLUTAMINE GLUTAMINASE"/>
    <property type="match status" value="1"/>
</dbReference>
<dbReference type="RefSeq" id="WP_136887019.1">
    <property type="nucleotide sequence ID" value="NZ_SUNI01000017.1"/>
</dbReference>
<keyword evidence="7" id="KW-1185">Reference proteome</keyword>
<dbReference type="Pfam" id="PF01339">
    <property type="entry name" value="CheB_methylest"/>
    <property type="match status" value="1"/>
</dbReference>
<accession>A0A4U0R5U2</accession>
<dbReference type="PROSITE" id="PS50122">
    <property type="entry name" value="CHEB"/>
    <property type="match status" value="1"/>
</dbReference>
<evidence type="ECO:0000256" key="1">
    <source>
        <dbReference type="ARBA" id="ARBA00022801"/>
    </source>
</evidence>
<dbReference type="AlphaFoldDB" id="A0A4U0R5U2"/>
<evidence type="ECO:0000256" key="4">
    <source>
        <dbReference type="PROSITE-ProRule" id="PRU00050"/>
    </source>
</evidence>
<dbReference type="SUPFAM" id="SSF52738">
    <property type="entry name" value="Methylesterase CheB, C-terminal domain"/>
    <property type="match status" value="1"/>
</dbReference>
<evidence type="ECO:0000313" key="7">
    <source>
        <dbReference type="Proteomes" id="UP000309747"/>
    </source>
</evidence>
<dbReference type="Gene3D" id="3.40.50.180">
    <property type="entry name" value="Methylesterase CheB, C-terminal domain"/>
    <property type="match status" value="1"/>
</dbReference>
<dbReference type="OrthoDB" id="9793421at2"/>
<keyword evidence="4" id="KW-0145">Chemotaxis</keyword>
<dbReference type="InterPro" id="IPR011006">
    <property type="entry name" value="CheY-like_superfamily"/>
</dbReference>
<dbReference type="InterPro" id="IPR035909">
    <property type="entry name" value="CheB_C"/>
</dbReference>
<name>A0A4U0R5U2_9RHOB</name>
<dbReference type="PANTHER" id="PTHR42872:SF6">
    <property type="entry name" value="PROTEIN-GLUTAMATE METHYLESTERASE_PROTEIN-GLUTAMINE GLUTAMINASE"/>
    <property type="match status" value="1"/>
</dbReference>
<dbReference type="GO" id="GO:0005737">
    <property type="term" value="C:cytoplasm"/>
    <property type="evidence" value="ECO:0007669"/>
    <property type="project" value="InterPro"/>
</dbReference>
<dbReference type="Proteomes" id="UP000309747">
    <property type="component" value="Unassembled WGS sequence"/>
</dbReference>
<feature type="active site" evidence="4">
    <location>
        <position position="134"/>
    </location>
</feature>
<evidence type="ECO:0000256" key="2">
    <source>
        <dbReference type="ARBA" id="ARBA00039140"/>
    </source>
</evidence>
<comment type="caution">
    <text evidence="6">The sequence shown here is derived from an EMBL/GenBank/DDBJ whole genome shotgun (WGS) entry which is preliminary data.</text>
</comment>
<proteinExistence type="predicted"/>
<evidence type="ECO:0000256" key="3">
    <source>
        <dbReference type="ARBA" id="ARBA00048267"/>
    </source>
</evidence>
<dbReference type="SUPFAM" id="SSF52172">
    <property type="entry name" value="CheY-like"/>
    <property type="match status" value="1"/>
</dbReference>
<feature type="domain" description="CheB-type methylesterase" evidence="5">
    <location>
        <begin position="112"/>
        <end position="315"/>
    </location>
</feature>
<evidence type="ECO:0000259" key="5">
    <source>
        <dbReference type="PROSITE" id="PS50122"/>
    </source>
</evidence>
<dbReference type="GO" id="GO:0000156">
    <property type="term" value="F:phosphorelay response regulator activity"/>
    <property type="evidence" value="ECO:0007669"/>
    <property type="project" value="InterPro"/>
</dbReference>
<dbReference type="EMBL" id="SUNI01000017">
    <property type="protein sequence ID" value="TJZ90343.1"/>
    <property type="molecule type" value="Genomic_DNA"/>
</dbReference>
<keyword evidence="1 4" id="KW-0378">Hydrolase</keyword>
<dbReference type="EC" id="3.1.1.61" evidence="2"/>
<reference evidence="6 7" key="1">
    <citation type="submission" date="2019-04" db="EMBL/GenBank/DDBJ databases">
        <authorList>
            <person name="Li J."/>
        </authorList>
    </citation>
    <scope>NUCLEOTIDE SEQUENCE [LARGE SCALE GENOMIC DNA]</scope>
    <source>
        <strain evidence="6 7">KCTC 42687</strain>
    </source>
</reference>
<sequence>MSQPVLLIADPDIMRRNTAFRRCADHGVRVLGAADLADALQLAEGHRPDRVAIASDLTIQPGFGVLSDLLMRMKARVVIYGPPQPGLTLFRTVQADQLVAALLGDLLGARLPVPSLDLQGDSDDMPDLILIGASTGGITALEAVLCMFPADCPPTLVVQHIRPGFVDGLIRRLDKLLAPNVRAADDDTPLRRGTVLMAADSDRHLRLILRGGLRVRLQDEPPVSGHRPSVDVLFRDGAKLAAGLDVRAALLTGMGADGAQGMCELRRAGAQTIAQDRDSSVVWGMPRVAIEMGGASEVLPLVRIGQALLRPVQASRARSSA</sequence>
<feature type="active site" evidence="4">
    <location>
        <position position="257"/>
    </location>
</feature>
<feature type="active site" evidence="4">
    <location>
        <position position="160"/>
    </location>
</feature>